<sequence>MEFTGIFQVFIIIFITIMTLFYTFRCGLLKFSCWTPPNAASNDAANDDDHEEDDDIPPHQEKYDVFISFRGEDTRLTFTSHLHDALLQKKIETYIDYRLVRGEEIWPALLEAIQKSTLSVIILSKSYATSTWCLDELVHILECKEKYGQMVIPIFYDINPSEVRKQQGSYAHAFAQLEKRFKGNDKVHKWRAALATTANLSGFDNTTKKGSNIEELDLEGANFKQMSKLIFLGVDKSSTYRFNIYGKLNVSLDLPNSLRYIFWHAYPLESLPSKFSAINLVELHMPESQVEKLWDEDKVRA</sequence>
<keyword evidence="1" id="KW-0433">Leucine-rich repeat</keyword>
<dbReference type="Pfam" id="PF01582">
    <property type="entry name" value="TIR"/>
    <property type="match status" value="1"/>
</dbReference>
<evidence type="ECO:0000256" key="4">
    <source>
        <dbReference type="SAM" id="Phobius"/>
    </source>
</evidence>
<dbReference type="SUPFAM" id="SSF52200">
    <property type="entry name" value="Toll/Interleukin receptor TIR domain"/>
    <property type="match status" value="1"/>
</dbReference>
<keyword evidence="4" id="KW-0472">Membrane</keyword>
<dbReference type="InterPro" id="IPR044974">
    <property type="entry name" value="Disease_R_plants"/>
</dbReference>
<evidence type="ECO:0000256" key="1">
    <source>
        <dbReference type="ARBA" id="ARBA00022614"/>
    </source>
</evidence>
<dbReference type="GO" id="GO:0006952">
    <property type="term" value="P:defense response"/>
    <property type="evidence" value="ECO:0007669"/>
    <property type="project" value="InterPro"/>
</dbReference>
<accession>A0A498JX90</accession>
<feature type="transmembrane region" description="Helical" evidence="4">
    <location>
        <begin position="6"/>
        <end position="24"/>
    </location>
</feature>
<evidence type="ECO:0000313" key="7">
    <source>
        <dbReference type="Proteomes" id="UP000290289"/>
    </source>
</evidence>
<comment type="caution">
    <text evidence="6">The sequence shown here is derived from an EMBL/GenBank/DDBJ whole genome shotgun (WGS) entry which is preliminary data.</text>
</comment>
<keyword evidence="7" id="KW-1185">Reference proteome</keyword>
<keyword evidence="4" id="KW-1133">Transmembrane helix</keyword>
<evidence type="ECO:0000256" key="3">
    <source>
        <dbReference type="ARBA" id="ARBA00023027"/>
    </source>
</evidence>
<dbReference type="PANTHER" id="PTHR11017:SF574">
    <property type="entry name" value="ADP-RIBOSYL CYCLASE_CYCLIC ADP-RIBOSE HYDROLASE"/>
    <property type="match status" value="1"/>
</dbReference>
<dbReference type="Proteomes" id="UP000290289">
    <property type="component" value="Chromosome 5"/>
</dbReference>
<dbReference type="AlphaFoldDB" id="A0A498JX90"/>
<dbReference type="InterPro" id="IPR035897">
    <property type="entry name" value="Toll_tir_struct_dom_sf"/>
</dbReference>
<dbReference type="PANTHER" id="PTHR11017">
    <property type="entry name" value="LEUCINE-RICH REPEAT-CONTAINING PROTEIN"/>
    <property type="match status" value="1"/>
</dbReference>
<dbReference type="Pfam" id="PF07725">
    <property type="entry name" value="LRR_3"/>
    <property type="match status" value="1"/>
</dbReference>
<reference evidence="6 7" key="1">
    <citation type="submission" date="2018-10" db="EMBL/GenBank/DDBJ databases">
        <title>A high-quality apple genome assembly.</title>
        <authorList>
            <person name="Hu J."/>
        </authorList>
    </citation>
    <scope>NUCLEOTIDE SEQUENCE [LARGE SCALE GENOMIC DNA]</scope>
    <source>
        <strain evidence="7">cv. HFTH1</strain>
        <tissue evidence="6">Young leaf</tissue>
    </source>
</reference>
<keyword evidence="4" id="KW-0812">Transmembrane</keyword>
<dbReference type="PROSITE" id="PS50104">
    <property type="entry name" value="TIR"/>
    <property type="match status" value="1"/>
</dbReference>
<dbReference type="InterPro" id="IPR011713">
    <property type="entry name" value="Leu-rich_rpt_3"/>
</dbReference>
<protein>
    <recommendedName>
        <fullName evidence="5">TIR domain-containing protein</fullName>
    </recommendedName>
</protein>
<feature type="domain" description="TIR" evidence="5">
    <location>
        <begin position="61"/>
        <end position="230"/>
    </location>
</feature>
<gene>
    <name evidence="6" type="ORF">DVH24_010136</name>
</gene>
<keyword evidence="3" id="KW-0520">NAD</keyword>
<organism evidence="6 7">
    <name type="scientific">Malus domestica</name>
    <name type="common">Apple</name>
    <name type="synonym">Pyrus malus</name>
    <dbReference type="NCBI Taxonomy" id="3750"/>
    <lineage>
        <taxon>Eukaryota</taxon>
        <taxon>Viridiplantae</taxon>
        <taxon>Streptophyta</taxon>
        <taxon>Embryophyta</taxon>
        <taxon>Tracheophyta</taxon>
        <taxon>Spermatophyta</taxon>
        <taxon>Magnoliopsida</taxon>
        <taxon>eudicotyledons</taxon>
        <taxon>Gunneridae</taxon>
        <taxon>Pentapetalae</taxon>
        <taxon>rosids</taxon>
        <taxon>fabids</taxon>
        <taxon>Rosales</taxon>
        <taxon>Rosaceae</taxon>
        <taxon>Amygdaloideae</taxon>
        <taxon>Maleae</taxon>
        <taxon>Malus</taxon>
    </lineage>
</organism>
<dbReference type="Gene3D" id="3.40.50.10140">
    <property type="entry name" value="Toll/interleukin-1 receptor homology (TIR) domain"/>
    <property type="match status" value="1"/>
</dbReference>
<dbReference type="EMBL" id="RDQH01000331">
    <property type="protein sequence ID" value="RXH97811.1"/>
    <property type="molecule type" value="Genomic_DNA"/>
</dbReference>
<dbReference type="InterPro" id="IPR000157">
    <property type="entry name" value="TIR_dom"/>
</dbReference>
<evidence type="ECO:0000259" key="5">
    <source>
        <dbReference type="PROSITE" id="PS50104"/>
    </source>
</evidence>
<keyword evidence="2" id="KW-0677">Repeat</keyword>
<proteinExistence type="predicted"/>
<evidence type="ECO:0000256" key="2">
    <source>
        <dbReference type="ARBA" id="ARBA00022737"/>
    </source>
</evidence>
<name>A0A498JX90_MALDO</name>
<dbReference type="GO" id="GO:0007165">
    <property type="term" value="P:signal transduction"/>
    <property type="evidence" value="ECO:0007669"/>
    <property type="project" value="InterPro"/>
</dbReference>
<evidence type="ECO:0000313" key="6">
    <source>
        <dbReference type="EMBL" id="RXH97811.1"/>
    </source>
</evidence>
<dbReference type="SMART" id="SM00255">
    <property type="entry name" value="TIR"/>
    <property type="match status" value="1"/>
</dbReference>
<dbReference type="FunFam" id="3.40.50.10140:FF:000007">
    <property type="entry name" value="Disease resistance protein (TIR-NBS-LRR class)"/>
    <property type="match status" value="1"/>
</dbReference>